<keyword evidence="6 7" id="KW-0472">Membrane</keyword>
<feature type="domain" description="Mechanosensitive ion channel transmembrane helices 2/3" evidence="11">
    <location>
        <begin position="333"/>
        <end position="372"/>
    </location>
</feature>
<dbReference type="Gene3D" id="3.30.70.100">
    <property type="match status" value="1"/>
</dbReference>
<keyword evidence="3" id="KW-1003">Cell membrane</keyword>
<dbReference type="Proteomes" id="UP000254266">
    <property type="component" value="Unassembled WGS sequence"/>
</dbReference>
<dbReference type="InterPro" id="IPR011014">
    <property type="entry name" value="MscS_channel_TM-2"/>
</dbReference>
<keyword evidence="13" id="KW-1185">Reference proteome</keyword>
<evidence type="ECO:0000256" key="4">
    <source>
        <dbReference type="ARBA" id="ARBA00022692"/>
    </source>
</evidence>
<dbReference type="PANTHER" id="PTHR30566">
    <property type="entry name" value="YNAI-RELATED MECHANOSENSITIVE ION CHANNEL"/>
    <property type="match status" value="1"/>
</dbReference>
<name>A0A370DFZ5_9GAMM</name>
<gene>
    <name evidence="12" type="ORF">DIZ80_12520</name>
</gene>
<accession>A0A370DFZ5</accession>
<dbReference type="Pfam" id="PF21088">
    <property type="entry name" value="MS_channel_1st"/>
    <property type="match status" value="1"/>
</dbReference>
<proteinExistence type="inferred from homology"/>
<evidence type="ECO:0000256" key="2">
    <source>
        <dbReference type="ARBA" id="ARBA00008017"/>
    </source>
</evidence>
<dbReference type="EMBL" id="QFXC01000011">
    <property type="protein sequence ID" value="RDH83076.1"/>
    <property type="molecule type" value="Genomic_DNA"/>
</dbReference>
<evidence type="ECO:0000256" key="5">
    <source>
        <dbReference type="ARBA" id="ARBA00022989"/>
    </source>
</evidence>
<dbReference type="InterPro" id="IPR049278">
    <property type="entry name" value="MS_channel_C"/>
</dbReference>
<reference evidence="12 13" key="1">
    <citation type="journal article" date="2018" name="ISME J.">
        <title>Endosymbiont genomes yield clues of tubeworm success.</title>
        <authorList>
            <person name="Li Y."/>
            <person name="Liles M.R."/>
            <person name="Halanych K.M."/>
        </authorList>
    </citation>
    <scope>NUCLEOTIDE SEQUENCE [LARGE SCALE GENOMIC DNA]</scope>
    <source>
        <strain evidence="12">A1464</strain>
    </source>
</reference>
<evidence type="ECO:0000256" key="6">
    <source>
        <dbReference type="ARBA" id="ARBA00023136"/>
    </source>
</evidence>
<dbReference type="InterPro" id="IPR010920">
    <property type="entry name" value="LSM_dom_sf"/>
</dbReference>
<evidence type="ECO:0000259" key="9">
    <source>
        <dbReference type="Pfam" id="PF00924"/>
    </source>
</evidence>
<feature type="signal peptide" evidence="8">
    <location>
        <begin position="1"/>
        <end position="20"/>
    </location>
</feature>
<sequence>MIKSLSAVFTFICLLLPATAYSVETNSISIKDLADKQQANEDVINELTEEPGAGPYDEYNRSTPRSSLLGLAKAIRSKDFDLAVNYLDLRNLPFSDNQKNTKLTGPALAEKLSIVAKRAMSIDIQELSTLPLGHKEDGLPGYRDRITTLMTKDGPVDILMQRVPRGDGISIWKISNATVAIIPELNKEFGYGVIGETLSQIIPGYVIAGIELWQLILFTFLVLIGFVVSYLFTFLLINILQRNQKFNKSRLLKFIVGPLRLLIVVIFVRTTFDLIAPTIVMRAVSETKTILILAILWVLLGVVDFIIYRLADRMRNRGQKDSVVLLKPASTSLKLLLILIACITWIDNLGFEVTALLAGLGVGGIAIALAAQKSLEDLIGAIIIYVSHPVRVGDFCKFGNTIGTVEEIGLRATQLRTLARSVVHVPNSKFASGEIENLTQRDKILYRTRLRLSYETTSEQIKQVLGKLRELIDKHEYIDEKDSRVRFLEFGEYAQELELYVYIKTRDFSEYLAHREDVNLQVSGIVESAGTQLVIQAFDLQKDKEKS</sequence>
<comment type="subcellular location">
    <subcellularLocation>
        <location evidence="1">Cell membrane</location>
        <topology evidence="1">Multi-pass membrane protein</topology>
    </subcellularLocation>
</comment>
<feature type="domain" description="Mechanosensitive ion channel MscS C-terminal" evidence="10">
    <location>
        <begin position="453"/>
        <end position="530"/>
    </location>
</feature>
<dbReference type="GO" id="GO:0005886">
    <property type="term" value="C:plasma membrane"/>
    <property type="evidence" value="ECO:0007669"/>
    <property type="project" value="UniProtKB-SubCell"/>
</dbReference>
<dbReference type="InterPro" id="IPR023408">
    <property type="entry name" value="MscS_beta-dom_sf"/>
</dbReference>
<evidence type="ECO:0000256" key="7">
    <source>
        <dbReference type="SAM" id="Phobius"/>
    </source>
</evidence>
<dbReference type="InterPro" id="IPR011066">
    <property type="entry name" value="MscS_channel_C_sf"/>
</dbReference>
<dbReference type="InterPro" id="IPR049142">
    <property type="entry name" value="MS_channel_1st"/>
</dbReference>
<feature type="transmembrane region" description="Helical" evidence="7">
    <location>
        <begin position="352"/>
        <end position="371"/>
    </location>
</feature>
<evidence type="ECO:0000256" key="3">
    <source>
        <dbReference type="ARBA" id="ARBA00022475"/>
    </source>
</evidence>
<dbReference type="PANTHER" id="PTHR30566:SF5">
    <property type="entry name" value="MECHANOSENSITIVE ION CHANNEL PROTEIN 1, MITOCHONDRIAL-RELATED"/>
    <property type="match status" value="1"/>
</dbReference>
<evidence type="ECO:0000256" key="8">
    <source>
        <dbReference type="SAM" id="SignalP"/>
    </source>
</evidence>
<comment type="similarity">
    <text evidence="2">Belongs to the MscS (TC 1.A.23) family.</text>
</comment>
<dbReference type="GO" id="GO:0008381">
    <property type="term" value="F:mechanosensitive monoatomic ion channel activity"/>
    <property type="evidence" value="ECO:0007669"/>
    <property type="project" value="UniProtKB-ARBA"/>
</dbReference>
<evidence type="ECO:0000256" key="1">
    <source>
        <dbReference type="ARBA" id="ARBA00004651"/>
    </source>
</evidence>
<dbReference type="Pfam" id="PF00924">
    <property type="entry name" value="MS_channel_2nd"/>
    <property type="match status" value="1"/>
</dbReference>
<keyword evidence="4 7" id="KW-0812">Transmembrane</keyword>
<feature type="transmembrane region" description="Helical" evidence="7">
    <location>
        <begin position="251"/>
        <end position="270"/>
    </location>
</feature>
<dbReference type="AlphaFoldDB" id="A0A370DFZ5"/>
<keyword evidence="5 7" id="KW-1133">Transmembrane helix</keyword>
<feature type="transmembrane region" description="Helical" evidence="7">
    <location>
        <begin position="323"/>
        <end position="346"/>
    </location>
</feature>
<evidence type="ECO:0000313" key="12">
    <source>
        <dbReference type="EMBL" id="RDH83076.1"/>
    </source>
</evidence>
<evidence type="ECO:0000259" key="10">
    <source>
        <dbReference type="Pfam" id="PF21082"/>
    </source>
</evidence>
<dbReference type="InterPro" id="IPR006685">
    <property type="entry name" value="MscS_channel_2nd"/>
</dbReference>
<dbReference type="SUPFAM" id="SSF82689">
    <property type="entry name" value="Mechanosensitive channel protein MscS (YggB), C-terminal domain"/>
    <property type="match status" value="1"/>
</dbReference>
<feature type="transmembrane region" description="Helical" evidence="7">
    <location>
        <begin position="212"/>
        <end position="239"/>
    </location>
</feature>
<dbReference type="Gene3D" id="1.10.287.1260">
    <property type="match status" value="1"/>
</dbReference>
<feature type="domain" description="Mechanosensitive ion channel MscS" evidence="9">
    <location>
        <begin position="374"/>
        <end position="439"/>
    </location>
</feature>
<dbReference type="Gene3D" id="2.30.30.60">
    <property type="match status" value="1"/>
</dbReference>
<protein>
    <submittedName>
        <fullName evidence="12">Mechanosensitive ion channel family protein</fullName>
    </submittedName>
</protein>
<dbReference type="Pfam" id="PF21082">
    <property type="entry name" value="MS_channel_3rd"/>
    <property type="match status" value="1"/>
</dbReference>
<comment type="caution">
    <text evidence="12">The sequence shown here is derived from an EMBL/GenBank/DDBJ whole genome shotgun (WGS) entry which is preliminary data.</text>
</comment>
<dbReference type="SUPFAM" id="SSF82861">
    <property type="entry name" value="Mechanosensitive channel protein MscS (YggB), transmembrane region"/>
    <property type="match status" value="1"/>
</dbReference>
<evidence type="ECO:0000259" key="11">
    <source>
        <dbReference type="Pfam" id="PF21088"/>
    </source>
</evidence>
<feature type="transmembrane region" description="Helical" evidence="7">
    <location>
        <begin position="290"/>
        <end position="311"/>
    </location>
</feature>
<feature type="chain" id="PRO_5017083524" evidence="8">
    <location>
        <begin position="21"/>
        <end position="547"/>
    </location>
</feature>
<dbReference type="SUPFAM" id="SSF50182">
    <property type="entry name" value="Sm-like ribonucleoproteins"/>
    <property type="match status" value="1"/>
</dbReference>
<organism evidence="12 13">
    <name type="scientific">endosymbiont of Galathealinum brachiosum</name>
    <dbReference type="NCBI Taxonomy" id="2200906"/>
    <lineage>
        <taxon>Bacteria</taxon>
        <taxon>Pseudomonadati</taxon>
        <taxon>Pseudomonadota</taxon>
        <taxon>Gammaproteobacteria</taxon>
        <taxon>sulfur-oxidizing symbionts</taxon>
    </lineage>
</organism>
<evidence type="ECO:0000313" key="13">
    <source>
        <dbReference type="Proteomes" id="UP000254266"/>
    </source>
</evidence>
<keyword evidence="8" id="KW-0732">Signal</keyword>